<keyword evidence="2" id="KW-1185">Reference proteome</keyword>
<evidence type="ECO:0000313" key="2">
    <source>
        <dbReference type="Proteomes" id="UP000683925"/>
    </source>
</evidence>
<gene>
    <name evidence="1" type="ORF">POCTA_138.1.T1100025</name>
</gene>
<sequence length="419" mass="49481">MKPQMIEKITDLYCANNHNLEPYMIVFNLKLQQKDRILCTKCMDEYDNINKMITFKKAQQLIEENQTKCLELLENSIEPNIKQVELLQKHLDSLKSYLNQELDSLIENTKEWIKSFNQIRQLHKEYSFLKELDKLIQNEKIQVIDESSFNNQIIKINQALSVKINSKLQQFVNFNEQKQCSYVLNNILNGGQGTNFDVYSEQSSIVQKICSNPTEISYQIENNAEFQSEVQQIEYYVYEDLQNFVNLLYSLKAVKEHFKEYPYHPMTVLCRNKVILQLNLSNAIHFDLMSQYQNNLRQVLLKEKENAKNIINQFKLLLGDEYLQHIDYYISNSLNEKLSVKNLILETLDESNSQNNYQNFNLFGQAQDAQKILSHWIKSKTYNSNIFDSFIFKAICYKYTTEIKLISNFPASSFNPKNK</sequence>
<organism evidence="1 2">
    <name type="scientific">Paramecium octaurelia</name>
    <dbReference type="NCBI Taxonomy" id="43137"/>
    <lineage>
        <taxon>Eukaryota</taxon>
        <taxon>Sar</taxon>
        <taxon>Alveolata</taxon>
        <taxon>Ciliophora</taxon>
        <taxon>Intramacronucleata</taxon>
        <taxon>Oligohymenophorea</taxon>
        <taxon>Peniculida</taxon>
        <taxon>Parameciidae</taxon>
        <taxon>Paramecium</taxon>
    </lineage>
</organism>
<proteinExistence type="predicted"/>
<reference evidence="1" key="1">
    <citation type="submission" date="2021-01" db="EMBL/GenBank/DDBJ databases">
        <authorList>
            <consortium name="Genoscope - CEA"/>
            <person name="William W."/>
        </authorList>
    </citation>
    <scope>NUCLEOTIDE SEQUENCE</scope>
</reference>
<dbReference type="AlphaFoldDB" id="A0A8S1X0U2"/>
<dbReference type="OrthoDB" id="308947at2759"/>
<dbReference type="EMBL" id="CAJJDP010000110">
    <property type="protein sequence ID" value="CAD8195763.1"/>
    <property type="molecule type" value="Genomic_DNA"/>
</dbReference>
<dbReference type="OMA" id="FIFKAIC"/>
<comment type="caution">
    <text evidence="1">The sequence shown here is derived from an EMBL/GenBank/DDBJ whole genome shotgun (WGS) entry which is preliminary data.</text>
</comment>
<evidence type="ECO:0000313" key="1">
    <source>
        <dbReference type="EMBL" id="CAD8195763.1"/>
    </source>
</evidence>
<name>A0A8S1X0U2_PAROT</name>
<dbReference type="Proteomes" id="UP000683925">
    <property type="component" value="Unassembled WGS sequence"/>
</dbReference>
<protein>
    <submittedName>
        <fullName evidence="1">Uncharacterized protein</fullName>
    </submittedName>
</protein>
<accession>A0A8S1X0U2</accession>